<name>A0ABS7DE26_9GAMM</name>
<evidence type="ECO:0000256" key="6">
    <source>
        <dbReference type="ARBA" id="ARBA00023288"/>
    </source>
</evidence>
<evidence type="ECO:0000313" key="8">
    <source>
        <dbReference type="EMBL" id="MBW7569361.1"/>
    </source>
</evidence>
<dbReference type="InterPro" id="IPR004872">
    <property type="entry name" value="Lipoprotein_NlpA"/>
</dbReference>
<comment type="subcellular location">
    <subcellularLocation>
        <location evidence="1">Membrane</location>
        <topology evidence="1">Lipid-anchor</topology>
    </subcellularLocation>
</comment>
<dbReference type="PIRSF" id="PIRSF002854">
    <property type="entry name" value="MetQ"/>
    <property type="match status" value="1"/>
</dbReference>
<organism evidence="8 9">
    <name type="scientific">Succinivibrio faecicola</name>
    <dbReference type="NCBI Taxonomy" id="2820300"/>
    <lineage>
        <taxon>Bacteria</taxon>
        <taxon>Pseudomonadati</taxon>
        <taxon>Pseudomonadota</taxon>
        <taxon>Gammaproteobacteria</taxon>
        <taxon>Aeromonadales</taxon>
        <taxon>Succinivibrionaceae</taxon>
        <taxon>Succinivibrio</taxon>
    </lineage>
</organism>
<reference evidence="8 9" key="1">
    <citation type="submission" date="2021-03" db="EMBL/GenBank/DDBJ databases">
        <title>Succinivibrio sp. nov. isolated from feces of cow.</title>
        <authorList>
            <person name="Choi J.-Y."/>
        </authorList>
    </citation>
    <scope>NUCLEOTIDE SEQUENCE [LARGE SCALE GENOMIC DNA]</scope>
    <source>
        <strain evidence="8 9">AGMB01872</strain>
    </source>
</reference>
<feature type="signal peptide" evidence="7">
    <location>
        <begin position="1"/>
        <end position="19"/>
    </location>
</feature>
<accession>A0ABS7DE26</accession>
<comment type="similarity">
    <text evidence="2">Belongs to the NlpA lipoprotein family.</text>
</comment>
<evidence type="ECO:0000256" key="3">
    <source>
        <dbReference type="ARBA" id="ARBA00022729"/>
    </source>
</evidence>
<feature type="chain" id="PRO_5046977315" evidence="7">
    <location>
        <begin position="20"/>
        <end position="258"/>
    </location>
</feature>
<keyword evidence="9" id="KW-1185">Reference proteome</keyword>
<evidence type="ECO:0000313" key="9">
    <source>
        <dbReference type="Proteomes" id="UP000731465"/>
    </source>
</evidence>
<dbReference type="PANTHER" id="PTHR30429">
    <property type="entry name" value="D-METHIONINE-BINDING LIPOPROTEIN METQ"/>
    <property type="match status" value="1"/>
</dbReference>
<keyword evidence="6" id="KW-0449">Lipoprotein</keyword>
<gene>
    <name evidence="8" type="ORF">J5V48_00425</name>
</gene>
<proteinExistence type="inferred from homology"/>
<evidence type="ECO:0000256" key="7">
    <source>
        <dbReference type="SAM" id="SignalP"/>
    </source>
</evidence>
<evidence type="ECO:0000256" key="5">
    <source>
        <dbReference type="ARBA" id="ARBA00023139"/>
    </source>
</evidence>
<dbReference type="PANTHER" id="PTHR30429:SF0">
    <property type="entry name" value="METHIONINE-BINDING LIPOPROTEIN METQ"/>
    <property type="match status" value="1"/>
</dbReference>
<sequence length="258" mass="27947">MKKLLLSVAALVLSFSSNAAETLTIGASPVPHVEILEVVKPDLKAQGIDLKIVEFNDYVQPNTSVSDKLLDLNFFQHRPYLDSFIKDHGSDLVEVGGIHIEPIGFYSHKLKDLKDLKKGATIAIPNDPTNGGRALLLLQTAGLITLEDPKAISATPLDIKENKLNLNIKELEAPQLPRSLDDVDGAIINTNYAIDAGLNPLKDALFIENADSPYVNVVVGNSVSVKKDSVKALLKALQSDKVKKFINDKYNGAVVAAF</sequence>
<evidence type="ECO:0000256" key="1">
    <source>
        <dbReference type="ARBA" id="ARBA00004635"/>
    </source>
</evidence>
<comment type="caution">
    <text evidence="8">The sequence shown here is derived from an EMBL/GenBank/DDBJ whole genome shotgun (WGS) entry which is preliminary data.</text>
</comment>
<protein>
    <submittedName>
        <fullName evidence="8">MetQ/NlpA family ABC transporter substrate-binding protein</fullName>
    </submittedName>
</protein>
<dbReference type="SUPFAM" id="SSF53850">
    <property type="entry name" value="Periplasmic binding protein-like II"/>
    <property type="match status" value="1"/>
</dbReference>
<keyword evidence="5" id="KW-0564">Palmitate</keyword>
<dbReference type="EMBL" id="JAGFNY010000001">
    <property type="protein sequence ID" value="MBW7569361.1"/>
    <property type="molecule type" value="Genomic_DNA"/>
</dbReference>
<keyword evidence="3 7" id="KW-0732">Signal</keyword>
<dbReference type="Proteomes" id="UP000731465">
    <property type="component" value="Unassembled WGS sequence"/>
</dbReference>
<keyword evidence="4" id="KW-0472">Membrane</keyword>
<dbReference type="RefSeq" id="WP_219935808.1">
    <property type="nucleotide sequence ID" value="NZ_JAGFNY010000001.1"/>
</dbReference>
<dbReference type="CDD" id="cd13597">
    <property type="entry name" value="PBP2_lipoprotein_Tp32"/>
    <property type="match status" value="1"/>
</dbReference>
<evidence type="ECO:0000256" key="2">
    <source>
        <dbReference type="ARBA" id="ARBA00008973"/>
    </source>
</evidence>
<dbReference type="Gene3D" id="3.40.190.10">
    <property type="entry name" value="Periplasmic binding protein-like II"/>
    <property type="match status" value="2"/>
</dbReference>
<dbReference type="Pfam" id="PF03180">
    <property type="entry name" value="Lipoprotein_9"/>
    <property type="match status" value="1"/>
</dbReference>
<evidence type="ECO:0000256" key="4">
    <source>
        <dbReference type="ARBA" id="ARBA00023136"/>
    </source>
</evidence>